<dbReference type="EMBL" id="CP045900">
    <property type="protein sequence ID" value="QQP42119.1"/>
    <property type="molecule type" value="Genomic_DNA"/>
</dbReference>
<accession>A0A7T8H242</accession>
<feature type="non-terminal residue" evidence="1">
    <location>
        <position position="1"/>
    </location>
</feature>
<keyword evidence="2" id="KW-1185">Reference proteome</keyword>
<dbReference type="AlphaFoldDB" id="A0A7T8H242"/>
<organism evidence="1 2">
    <name type="scientific">Caligus rogercresseyi</name>
    <name type="common">Sea louse</name>
    <dbReference type="NCBI Taxonomy" id="217165"/>
    <lineage>
        <taxon>Eukaryota</taxon>
        <taxon>Metazoa</taxon>
        <taxon>Ecdysozoa</taxon>
        <taxon>Arthropoda</taxon>
        <taxon>Crustacea</taxon>
        <taxon>Multicrustacea</taxon>
        <taxon>Hexanauplia</taxon>
        <taxon>Copepoda</taxon>
        <taxon>Siphonostomatoida</taxon>
        <taxon>Caligidae</taxon>
        <taxon>Caligus</taxon>
    </lineage>
</organism>
<evidence type="ECO:0000313" key="1">
    <source>
        <dbReference type="EMBL" id="QQP42119.1"/>
    </source>
</evidence>
<proteinExistence type="predicted"/>
<dbReference type="Proteomes" id="UP000595437">
    <property type="component" value="Chromosome 11"/>
</dbReference>
<reference evidence="2" key="1">
    <citation type="submission" date="2021-01" db="EMBL/GenBank/DDBJ databases">
        <title>Caligus Genome Assembly.</title>
        <authorList>
            <person name="Gallardo-Escarate C."/>
        </authorList>
    </citation>
    <scope>NUCLEOTIDE SEQUENCE [LARGE SCALE GENOMIC DNA]</scope>
</reference>
<dbReference type="OrthoDB" id="10023262at2759"/>
<gene>
    <name evidence="1" type="ORF">FKW44_016687</name>
</gene>
<feature type="non-terminal residue" evidence="1">
    <location>
        <position position="80"/>
    </location>
</feature>
<name>A0A7T8H242_CALRO</name>
<sequence length="80" mass="9648">RYAQKFRDKWLHDPEFEPWLSRHESDQEKAICTVCRKTLNAKLYDLKHHSRSIRHRRNLLMQLGGSEEEEAGTEEQLVRD</sequence>
<protein>
    <submittedName>
        <fullName evidence="1">Uncharacterized protein</fullName>
    </submittedName>
</protein>
<evidence type="ECO:0000313" key="2">
    <source>
        <dbReference type="Proteomes" id="UP000595437"/>
    </source>
</evidence>